<name>A0ABX2D0R8_9CYAN</name>
<dbReference type="EMBL" id="SRRZ01000079">
    <property type="protein sequence ID" value="NQE36250.1"/>
    <property type="molecule type" value="Genomic_DNA"/>
</dbReference>
<dbReference type="Proteomes" id="UP000702425">
    <property type="component" value="Unassembled WGS sequence"/>
</dbReference>
<reference evidence="1 2" key="1">
    <citation type="journal article" date="2020" name="Sci. Rep.">
        <title>A novel cyanobacterial geosmin producer, revising GeoA distribution and dispersion patterns in Bacteria.</title>
        <authorList>
            <person name="Churro C."/>
            <person name="Semedo-Aguiar A.P."/>
            <person name="Silva A.D."/>
            <person name="Pereira-Leal J.B."/>
            <person name="Leite R.B."/>
        </authorList>
    </citation>
    <scope>NUCLEOTIDE SEQUENCE [LARGE SCALE GENOMIC DNA]</scope>
    <source>
        <strain evidence="1 2">IPMA8</strain>
    </source>
</reference>
<evidence type="ECO:0000313" key="1">
    <source>
        <dbReference type="EMBL" id="NQE36250.1"/>
    </source>
</evidence>
<organism evidence="1 2">
    <name type="scientific">Microcoleus asticus IPMA8</name>
    <dbReference type="NCBI Taxonomy" id="2563858"/>
    <lineage>
        <taxon>Bacteria</taxon>
        <taxon>Bacillati</taxon>
        <taxon>Cyanobacteriota</taxon>
        <taxon>Cyanophyceae</taxon>
        <taxon>Oscillatoriophycideae</taxon>
        <taxon>Oscillatoriales</taxon>
        <taxon>Microcoleaceae</taxon>
        <taxon>Microcoleus</taxon>
        <taxon>Microcoleus asticus</taxon>
    </lineage>
</organism>
<comment type="caution">
    <text evidence="1">The sequence shown here is derived from an EMBL/GenBank/DDBJ whole genome shotgun (WGS) entry which is preliminary data.</text>
</comment>
<evidence type="ECO:0000313" key="2">
    <source>
        <dbReference type="Proteomes" id="UP000702425"/>
    </source>
</evidence>
<accession>A0ABX2D0R8</accession>
<protein>
    <submittedName>
        <fullName evidence="1">Uncharacterized protein</fullName>
    </submittedName>
</protein>
<keyword evidence="2" id="KW-1185">Reference proteome</keyword>
<sequence length="140" mass="16251">MAYWSKITYEKSTYIIDLDTISAFSSELDNKRLTFWLPNSSQPIILNPQGNYEAYKQVLDYLKKTIDRNSRGSWIKINYDRKEFAIDMSRISSFACEQNGRLSFSLPDSATNIVILRQSNPEAYQEIQEYIKNTTGQSLP</sequence>
<gene>
    <name evidence="1" type="ORF">E5S67_04013</name>
</gene>
<proteinExistence type="predicted"/>
<dbReference type="RefSeq" id="WP_172190176.1">
    <property type="nucleotide sequence ID" value="NZ_CAWPPK010000295.1"/>
</dbReference>